<dbReference type="Proteomes" id="UP000029736">
    <property type="component" value="Unassembled WGS sequence"/>
</dbReference>
<dbReference type="GO" id="GO:0009055">
    <property type="term" value="F:electron transfer activity"/>
    <property type="evidence" value="ECO:0007669"/>
    <property type="project" value="TreeGrafter"/>
</dbReference>
<evidence type="ECO:0000256" key="7">
    <source>
        <dbReference type="ARBA" id="ARBA00022723"/>
    </source>
</evidence>
<evidence type="ECO:0000256" key="9">
    <source>
        <dbReference type="ARBA" id="ARBA00022989"/>
    </source>
</evidence>
<proteinExistence type="inferred from homology"/>
<evidence type="ECO:0000256" key="11">
    <source>
        <dbReference type="ARBA" id="ARBA00023136"/>
    </source>
</evidence>
<dbReference type="PANTHER" id="PTHR43141">
    <property type="entry name" value="CYTOCHROME BD2 SUBUNIT II"/>
    <property type="match status" value="1"/>
</dbReference>
<dbReference type="InterPro" id="IPR003317">
    <property type="entry name" value="Cyt-d_oxidase_su2"/>
</dbReference>
<accession>A0A098RZ00</accession>
<dbReference type="PIRSF" id="PIRSF000267">
    <property type="entry name" value="Cyt_oxidse_sub2"/>
    <property type="match status" value="1"/>
</dbReference>
<keyword evidence="6 12" id="KW-0812">Transmembrane</keyword>
<feature type="transmembrane region" description="Helical" evidence="12">
    <location>
        <begin position="12"/>
        <end position="41"/>
    </location>
</feature>
<feature type="transmembrane region" description="Helical" evidence="12">
    <location>
        <begin position="308"/>
        <end position="333"/>
    </location>
</feature>
<keyword evidence="8" id="KW-0249">Electron transport</keyword>
<dbReference type="NCBIfam" id="TIGR00203">
    <property type="entry name" value="cydB"/>
    <property type="match status" value="1"/>
</dbReference>
<gene>
    <name evidence="13" type="ORF">IX84_29100</name>
</gene>
<evidence type="ECO:0000256" key="5">
    <source>
        <dbReference type="ARBA" id="ARBA00022617"/>
    </source>
</evidence>
<reference evidence="13 14" key="1">
    <citation type="journal article" date="2014" name="Int. J. Syst. Evol. Microbiol.">
        <title>Phaeodactylibacter xiamenensis gen. nov., sp. nov., a member of the family Saprospiraceae isolated from the marine alga Phaeodactylum tricornutum.</title>
        <authorList>
            <person name="Chen Z.Jr."/>
            <person name="Lei X."/>
            <person name="Lai Q."/>
            <person name="Li Y."/>
            <person name="Zhang B."/>
            <person name="Zhang J."/>
            <person name="Zhang H."/>
            <person name="Yang L."/>
            <person name="Zheng W."/>
            <person name="Tian Y."/>
            <person name="Yu Z."/>
            <person name="Xu H.Jr."/>
            <person name="Zheng T."/>
        </authorList>
    </citation>
    <scope>NUCLEOTIDE SEQUENCE [LARGE SCALE GENOMIC DNA]</scope>
    <source>
        <strain evidence="13 14">KD52</strain>
    </source>
</reference>
<dbReference type="AlphaFoldDB" id="A0A098RZ00"/>
<sequence length="344" mass="38476">MATLFGLDYPTLWFLVIGGLFSGYAILDGFDLGAGALHLFFKKEKSRRIALNAVGPVWDGNEVWLVIGGGALFAGFPVVYASLFSGMYIPFMLFLLFLIFRAISIEFRSKEEMKWWRTTWDISYSVASTALSVLLGVVLGNVLIGIEIGPQGNFQGHWLEFLNPYALLVGVTTLALFSTHGALYLLMKTEGRLYAKLSILARRAIIFFIVTFSLVTLYTLIYIPHLTDRFKDLPWLFVVPVLAFLSIANIPRLISKRRFRDGFIFSAITMSLLLIVVAIELYPVMLLSTVDEAYNITIYNAAASEKSLGIMLTIAAIGTPLVLAYTAFVFWTFRGKVELDETSY</sequence>
<feature type="transmembrane region" description="Helical" evidence="12">
    <location>
        <begin position="87"/>
        <end position="103"/>
    </location>
</feature>
<keyword evidence="5" id="KW-0349">Heme</keyword>
<evidence type="ECO:0000313" key="14">
    <source>
        <dbReference type="Proteomes" id="UP000029736"/>
    </source>
</evidence>
<feature type="transmembrane region" description="Helical" evidence="12">
    <location>
        <begin position="62"/>
        <end position="81"/>
    </location>
</feature>
<feature type="transmembrane region" description="Helical" evidence="12">
    <location>
        <begin position="199"/>
        <end position="221"/>
    </location>
</feature>
<organism evidence="13 14">
    <name type="scientific">Phaeodactylibacter xiamenensis</name>
    <dbReference type="NCBI Taxonomy" id="1524460"/>
    <lineage>
        <taxon>Bacteria</taxon>
        <taxon>Pseudomonadati</taxon>
        <taxon>Bacteroidota</taxon>
        <taxon>Saprospiria</taxon>
        <taxon>Saprospirales</taxon>
        <taxon>Haliscomenobacteraceae</taxon>
        <taxon>Phaeodactylibacter</taxon>
    </lineage>
</organism>
<feature type="transmembrane region" description="Helical" evidence="12">
    <location>
        <begin position="166"/>
        <end position="187"/>
    </location>
</feature>
<dbReference type="GO" id="GO:0016682">
    <property type="term" value="F:oxidoreductase activity, acting on diphenols and related substances as donors, oxygen as acceptor"/>
    <property type="evidence" value="ECO:0007669"/>
    <property type="project" value="TreeGrafter"/>
</dbReference>
<keyword evidence="11 12" id="KW-0472">Membrane</keyword>
<dbReference type="Pfam" id="PF02322">
    <property type="entry name" value="Cyt_bd_oxida_II"/>
    <property type="match status" value="1"/>
</dbReference>
<keyword evidence="9 12" id="KW-1133">Transmembrane helix</keyword>
<comment type="similarity">
    <text evidence="2">Belongs to the cytochrome ubiquinol oxidase subunit 2 family.</text>
</comment>
<dbReference type="OrthoDB" id="9776710at2"/>
<dbReference type="PANTHER" id="PTHR43141:SF5">
    <property type="entry name" value="CYTOCHROME BD-I UBIQUINOL OXIDASE SUBUNIT 2"/>
    <property type="match status" value="1"/>
</dbReference>
<dbReference type="GO" id="GO:0070069">
    <property type="term" value="C:cytochrome complex"/>
    <property type="evidence" value="ECO:0007669"/>
    <property type="project" value="TreeGrafter"/>
</dbReference>
<comment type="caution">
    <text evidence="13">The sequence shown here is derived from an EMBL/GenBank/DDBJ whole genome shotgun (WGS) entry which is preliminary data.</text>
</comment>
<evidence type="ECO:0000256" key="6">
    <source>
        <dbReference type="ARBA" id="ARBA00022692"/>
    </source>
</evidence>
<keyword evidence="7" id="KW-0479">Metal-binding</keyword>
<dbReference type="GO" id="GO:0005886">
    <property type="term" value="C:plasma membrane"/>
    <property type="evidence" value="ECO:0007669"/>
    <property type="project" value="UniProtKB-SubCell"/>
</dbReference>
<dbReference type="STRING" id="1524460.IX84_29100"/>
<feature type="transmembrane region" description="Helical" evidence="12">
    <location>
        <begin position="124"/>
        <end position="146"/>
    </location>
</feature>
<dbReference type="RefSeq" id="WP_044229105.1">
    <property type="nucleotide sequence ID" value="NZ_JBKAGJ010000011.1"/>
</dbReference>
<feature type="transmembrane region" description="Helical" evidence="12">
    <location>
        <begin position="263"/>
        <end position="288"/>
    </location>
</feature>
<comment type="subcellular location">
    <subcellularLocation>
        <location evidence="1">Cell membrane</location>
        <topology evidence="1">Multi-pass membrane protein</topology>
    </subcellularLocation>
</comment>
<keyword evidence="3" id="KW-0813">Transport</keyword>
<evidence type="ECO:0000256" key="10">
    <source>
        <dbReference type="ARBA" id="ARBA00023004"/>
    </source>
</evidence>
<evidence type="ECO:0000256" key="4">
    <source>
        <dbReference type="ARBA" id="ARBA00022475"/>
    </source>
</evidence>
<evidence type="ECO:0000256" key="12">
    <source>
        <dbReference type="SAM" id="Phobius"/>
    </source>
</evidence>
<dbReference type="EMBL" id="JPOS01000092">
    <property type="protein sequence ID" value="KGE85145.1"/>
    <property type="molecule type" value="Genomic_DNA"/>
</dbReference>
<evidence type="ECO:0000256" key="8">
    <source>
        <dbReference type="ARBA" id="ARBA00022982"/>
    </source>
</evidence>
<evidence type="ECO:0000256" key="3">
    <source>
        <dbReference type="ARBA" id="ARBA00022448"/>
    </source>
</evidence>
<feature type="transmembrane region" description="Helical" evidence="12">
    <location>
        <begin position="233"/>
        <end position="251"/>
    </location>
</feature>
<protein>
    <submittedName>
        <fullName evidence="13">Cytochrome D oxidase subunit I</fullName>
    </submittedName>
</protein>
<dbReference type="GO" id="GO:0046872">
    <property type="term" value="F:metal ion binding"/>
    <property type="evidence" value="ECO:0007669"/>
    <property type="project" value="UniProtKB-KW"/>
</dbReference>
<keyword evidence="10" id="KW-0408">Iron</keyword>
<keyword evidence="14" id="KW-1185">Reference proteome</keyword>
<dbReference type="GO" id="GO:0019646">
    <property type="term" value="P:aerobic electron transport chain"/>
    <property type="evidence" value="ECO:0007669"/>
    <property type="project" value="TreeGrafter"/>
</dbReference>
<evidence type="ECO:0000256" key="2">
    <source>
        <dbReference type="ARBA" id="ARBA00007543"/>
    </source>
</evidence>
<name>A0A098RZ00_9BACT</name>
<evidence type="ECO:0000256" key="1">
    <source>
        <dbReference type="ARBA" id="ARBA00004651"/>
    </source>
</evidence>
<evidence type="ECO:0000313" key="13">
    <source>
        <dbReference type="EMBL" id="KGE85145.1"/>
    </source>
</evidence>
<keyword evidence="4" id="KW-1003">Cell membrane</keyword>